<evidence type="ECO:0000256" key="1">
    <source>
        <dbReference type="ARBA" id="ARBA00005054"/>
    </source>
</evidence>
<feature type="binding site" evidence="6">
    <location>
        <position position="111"/>
    </location>
    <ligand>
        <name>(6R)-10-formyltetrahydrofolate</name>
        <dbReference type="ChEBI" id="CHEBI:195366"/>
    </ligand>
</feature>
<dbReference type="RefSeq" id="WP_164452605.1">
    <property type="nucleotide sequence ID" value="NZ_JAAIJQ010000022.1"/>
</dbReference>
<name>A0A6M0JYG6_9GAMM</name>
<feature type="binding site" evidence="6">
    <location>
        <begin position="17"/>
        <end position="19"/>
    </location>
    <ligand>
        <name>N(1)-(5-phospho-beta-D-ribosyl)glycinamide</name>
        <dbReference type="ChEBI" id="CHEBI:143788"/>
    </ligand>
</feature>
<evidence type="ECO:0000259" key="7">
    <source>
        <dbReference type="Pfam" id="PF00551"/>
    </source>
</evidence>
<dbReference type="InterPro" id="IPR004607">
    <property type="entry name" value="GART"/>
</dbReference>
<organism evidence="8 9">
    <name type="scientific">Thiorhodococcus minor</name>
    <dbReference type="NCBI Taxonomy" id="57489"/>
    <lineage>
        <taxon>Bacteria</taxon>
        <taxon>Pseudomonadati</taxon>
        <taxon>Pseudomonadota</taxon>
        <taxon>Gammaproteobacteria</taxon>
        <taxon>Chromatiales</taxon>
        <taxon>Chromatiaceae</taxon>
        <taxon>Thiorhodococcus</taxon>
    </lineage>
</organism>
<comment type="caution">
    <text evidence="8">The sequence shown here is derived from an EMBL/GenBank/DDBJ whole genome shotgun (WGS) entry which is preliminary data.</text>
</comment>
<dbReference type="PANTHER" id="PTHR43369">
    <property type="entry name" value="PHOSPHORIBOSYLGLYCINAMIDE FORMYLTRANSFERASE"/>
    <property type="match status" value="1"/>
</dbReference>
<evidence type="ECO:0000256" key="5">
    <source>
        <dbReference type="ARBA" id="ARBA00047664"/>
    </source>
</evidence>
<evidence type="ECO:0000313" key="8">
    <source>
        <dbReference type="EMBL" id="NEV62134.1"/>
    </source>
</evidence>
<dbReference type="NCBIfam" id="TIGR00639">
    <property type="entry name" value="PurN"/>
    <property type="match status" value="1"/>
</dbReference>
<dbReference type="GO" id="GO:0006189">
    <property type="term" value="P:'de novo' IMP biosynthetic process"/>
    <property type="evidence" value="ECO:0007669"/>
    <property type="project" value="UniProtKB-UniRule"/>
</dbReference>
<gene>
    <name evidence="6 8" type="primary">purN</name>
    <name evidence="8" type="ORF">G3446_09565</name>
</gene>
<dbReference type="PANTHER" id="PTHR43369:SF2">
    <property type="entry name" value="PHOSPHORIBOSYLGLYCINAMIDE FORMYLTRANSFERASE"/>
    <property type="match status" value="1"/>
</dbReference>
<dbReference type="EC" id="2.1.2.2" evidence="6"/>
<dbReference type="AlphaFoldDB" id="A0A6M0JYG6"/>
<reference evidence="8 9" key="1">
    <citation type="submission" date="2020-02" db="EMBL/GenBank/DDBJ databases">
        <title>Genome sequences of Thiorhodococcus mannitoliphagus and Thiorhodococcus minor, purple sulfur photosynthetic bacteria in the gammaproteobacterial family, Chromatiaceae.</title>
        <authorList>
            <person name="Aviles F.A."/>
            <person name="Meyer T.E."/>
            <person name="Kyndt J.A."/>
        </authorList>
    </citation>
    <scope>NUCLEOTIDE SEQUENCE [LARGE SCALE GENOMIC DNA]</scope>
    <source>
        <strain evidence="8 9">DSM 11518</strain>
    </source>
</reference>
<evidence type="ECO:0000256" key="3">
    <source>
        <dbReference type="ARBA" id="ARBA00022755"/>
    </source>
</evidence>
<evidence type="ECO:0000256" key="4">
    <source>
        <dbReference type="ARBA" id="ARBA00038440"/>
    </source>
</evidence>
<dbReference type="SUPFAM" id="SSF53328">
    <property type="entry name" value="Formyltransferase"/>
    <property type="match status" value="1"/>
</dbReference>
<dbReference type="Proteomes" id="UP000483379">
    <property type="component" value="Unassembled WGS sequence"/>
</dbReference>
<comment type="function">
    <text evidence="6">Catalyzes the transfer of a formyl group from 10-formyltetrahydrofolate to 5-phospho-ribosyl-glycinamide (GAR), producing 5-phospho-ribosyl-N-formylglycinamide (FGAR) and tetrahydrofolate.</text>
</comment>
<evidence type="ECO:0000313" key="9">
    <source>
        <dbReference type="Proteomes" id="UP000483379"/>
    </source>
</evidence>
<sequence length="227" mass="24754">MAERTPLPVVALISGSGSNLQALIDAQLRGAPIRIAAVISNRADAFGLERARRHDIPTEVLSHRDYGDREGFDAALGDLIDRFAPGLVVLAGFMRILTEGFVDRYQGRMMNIHPSLLPKYRGLHTHQRALDAGETEHGASVHFVTAELDGGPVILQARVPVLPGDDAAALAARVLEREHRIYPTAVRWFAEGRLRLGEDGRPHLDGTPLRAPCLLDDLDARESEAAI</sequence>
<comment type="similarity">
    <text evidence="4 6">Belongs to the GART family.</text>
</comment>
<feature type="site" description="Raises pKa of active site His" evidence="6">
    <location>
        <position position="149"/>
    </location>
</feature>
<protein>
    <recommendedName>
        <fullName evidence="6">Phosphoribosylglycinamide formyltransferase</fullName>
        <ecNumber evidence="6">2.1.2.2</ecNumber>
    </recommendedName>
    <alternativeName>
        <fullName evidence="6">5'-phosphoribosylglycinamide transformylase</fullName>
    </alternativeName>
    <alternativeName>
        <fullName evidence="6">GAR transformylase</fullName>
        <shortName evidence="6">GART</shortName>
    </alternativeName>
</protein>
<keyword evidence="9" id="KW-1185">Reference proteome</keyword>
<dbReference type="InterPro" id="IPR001555">
    <property type="entry name" value="GART_AS"/>
</dbReference>
<feature type="active site" description="Proton donor" evidence="6">
    <location>
        <position position="113"/>
    </location>
</feature>
<evidence type="ECO:0000256" key="2">
    <source>
        <dbReference type="ARBA" id="ARBA00022679"/>
    </source>
</evidence>
<dbReference type="HAMAP" id="MF_01930">
    <property type="entry name" value="PurN"/>
    <property type="match status" value="1"/>
</dbReference>
<dbReference type="InterPro" id="IPR036477">
    <property type="entry name" value="Formyl_transf_N_sf"/>
</dbReference>
<evidence type="ECO:0000256" key="6">
    <source>
        <dbReference type="HAMAP-Rule" id="MF_01930"/>
    </source>
</evidence>
<dbReference type="EMBL" id="JAAIJQ010000022">
    <property type="protein sequence ID" value="NEV62134.1"/>
    <property type="molecule type" value="Genomic_DNA"/>
</dbReference>
<feature type="binding site" evidence="6">
    <location>
        <begin position="94"/>
        <end position="97"/>
    </location>
    <ligand>
        <name>(6R)-10-formyltetrahydrofolate</name>
        <dbReference type="ChEBI" id="CHEBI:195366"/>
    </ligand>
</feature>
<proteinExistence type="inferred from homology"/>
<dbReference type="Pfam" id="PF00551">
    <property type="entry name" value="Formyl_trans_N"/>
    <property type="match status" value="1"/>
</dbReference>
<feature type="domain" description="Formyl transferase N-terminal" evidence="7">
    <location>
        <begin position="9"/>
        <end position="186"/>
    </location>
</feature>
<comment type="pathway">
    <text evidence="1 6">Purine metabolism; IMP biosynthesis via de novo pathway; N(2)-formyl-N(1)-(5-phospho-D-ribosyl)glycinamide from N(1)-(5-phospho-D-ribosyl)glycinamide (10-formyl THF route): step 1/1.</text>
</comment>
<keyword evidence="2 6" id="KW-0808">Transferase</keyword>
<comment type="catalytic activity">
    <reaction evidence="5 6">
        <text>N(1)-(5-phospho-beta-D-ribosyl)glycinamide + (6R)-10-formyltetrahydrofolate = N(2)-formyl-N(1)-(5-phospho-beta-D-ribosyl)glycinamide + (6S)-5,6,7,8-tetrahydrofolate + H(+)</text>
        <dbReference type="Rhea" id="RHEA:15053"/>
        <dbReference type="ChEBI" id="CHEBI:15378"/>
        <dbReference type="ChEBI" id="CHEBI:57453"/>
        <dbReference type="ChEBI" id="CHEBI:143788"/>
        <dbReference type="ChEBI" id="CHEBI:147286"/>
        <dbReference type="ChEBI" id="CHEBI:195366"/>
        <dbReference type="EC" id="2.1.2.2"/>
    </reaction>
</comment>
<dbReference type="Gene3D" id="3.40.50.170">
    <property type="entry name" value="Formyl transferase, N-terminal domain"/>
    <property type="match status" value="1"/>
</dbReference>
<keyword evidence="3 6" id="KW-0658">Purine biosynthesis</keyword>
<dbReference type="PROSITE" id="PS00373">
    <property type="entry name" value="GART"/>
    <property type="match status" value="1"/>
</dbReference>
<dbReference type="GO" id="GO:0005829">
    <property type="term" value="C:cytosol"/>
    <property type="evidence" value="ECO:0007669"/>
    <property type="project" value="TreeGrafter"/>
</dbReference>
<accession>A0A6M0JYG6</accession>
<feature type="binding site" evidence="6">
    <location>
        <position position="69"/>
    </location>
    <ligand>
        <name>(6R)-10-formyltetrahydrofolate</name>
        <dbReference type="ChEBI" id="CHEBI:195366"/>
    </ligand>
</feature>
<dbReference type="GO" id="GO:0004644">
    <property type="term" value="F:phosphoribosylglycinamide formyltransferase activity"/>
    <property type="evidence" value="ECO:0007669"/>
    <property type="project" value="UniProtKB-UniRule"/>
</dbReference>
<dbReference type="InterPro" id="IPR002376">
    <property type="entry name" value="Formyl_transf_N"/>
</dbReference>
<dbReference type="CDD" id="cd08645">
    <property type="entry name" value="FMT_core_GART"/>
    <property type="match status" value="1"/>
</dbReference>
<dbReference type="UniPathway" id="UPA00074">
    <property type="reaction ID" value="UER00126"/>
</dbReference>